<dbReference type="Gene3D" id="1.10.3210.10">
    <property type="entry name" value="Hypothetical protein af1432"/>
    <property type="match status" value="1"/>
</dbReference>
<dbReference type="GO" id="GO:0008832">
    <property type="term" value="F:dGTPase activity"/>
    <property type="evidence" value="ECO:0007669"/>
    <property type="project" value="TreeGrafter"/>
</dbReference>
<sequence>MSYKIISDPLYGLIDIETDIVRKIIDHPYFQRLRNIKQLALTYLVYPGAEHTRFQHALGCYHLARTAVKVLRKKDVPINKEEEEGVLLASLLHDIGHGPFSHTLEYHLVKCSHENFSLKIMEKINEELSGRLDTAIAIYKNTYHRKFLHQLVSSQADVDRLDYLKRDSFHTGVAEGAVGSERIIKMYDVVNDELVIDSKGIFSIEKFLLARRMMYWQVYLHKTVLSAEEMLLQIIARARYLLERGEVALFITEPLKYFLVNHVEEVTDEALEMFVRLDDSDIFCCVKEWCYADDFILQSLSQRLITRDLNKISVEIKEFSEEYIQKVNKLTEQTLDLQADEVDYFVYHHKIGTRSYHSMDTPIVFKNKNGELVNIAEVSTLLNDNQFNFTDVRYFISYPREIVNLL</sequence>
<organism evidence="2 3">
    <name type="scientific">Balneicella halophila</name>
    <dbReference type="NCBI Taxonomy" id="1537566"/>
    <lineage>
        <taxon>Bacteria</taxon>
        <taxon>Pseudomonadati</taxon>
        <taxon>Bacteroidota</taxon>
        <taxon>Bacteroidia</taxon>
        <taxon>Bacteroidales</taxon>
        <taxon>Balneicellaceae</taxon>
        <taxon>Balneicella</taxon>
    </lineage>
</organism>
<dbReference type="GO" id="GO:0006203">
    <property type="term" value="P:dGTP catabolic process"/>
    <property type="evidence" value="ECO:0007669"/>
    <property type="project" value="TreeGrafter"/>
</dbReference>
<feature type="domain" description="HD" evidence="1">
    <location>
        <begin position="53"/>
        <end position="164"/>
    </location>
</feature>
<dbReference type="RefSeq" id="WP_207778379.1">
    <property type="nucleotide sequence ID" value="NZ_QENZ01000003.1"/>
</dbReference>
<dbReference type="InterPro" id="IPR006674">
    <property type="entry name" value="HD_domain"/>
</dbReference>
<dbReference type="SMART" id="SM00471">
    <property type="entry name" value="HDc"/>
    <property type="match status" value="1"/>
</dbReference>
<gene>
    <name evidence="2" type="ORF">C7377_0216</name>
</gene>
<dbReference type="PROSITE" id="PS51831">
    <property type="entry name" value="HD"/>
    <property type="match status" value="1"/>
</dbReference>
<dbReference type="SUPFAM" id="SSF109604">
    <property type="entry name" value="HD-domain/PDEase-like"/>
    <property type="match status" value="1"/>
</dbReference>
<protein>
    <recommendedName>
        <fullName evidence="1">HD domain-containing protein</fullName>
    </recommendedName>
</protein>
<dbReference type="EMBL" id="QENZ01000003">
    <property type="protein sequence ID" value="PVX51923.1"/>
    <property type="molecule type" value="Genomic_DNA"/>
</dbReference>
<evidence type="ECO:0000313" key="2">
    <source>
        <dbReference type="EMBL" id="PVX51923.1"/>
    </source>
</evidence>
<dbReference type="Pfam" id="PF19276">
    <property type="entry name" value="HD_assoc_2"/>
    <property type="match status" value="1"/>
</dbReference>
<dbReference type="Proteomes" id="UP000251835">
    <property type="component" value="Unassembled WGS sequence"/>
</dbReference>
<dbReference type="CDD" id="cd00077">
    <property type="entry name" value="HDc"/>
    <property type="match status" value="1"/>
</dbReference>
<evidence type="ECO:0000313" key="3">
    <source>
        <dbReference type="Proteomes" id="UP000251835"/>
    </source>
</evidence>
<dbReference type="PANTHER" id="PTHR11373:SF4">
    <property type="entry name" value="DEOXYNUCLEOSIDE TRIPHOSPHATE TRIPHOSPHOHYDROLASE SAMHD1"/>
    <property type="match status" value="1"/>
</dbReference>
<dbReference type="PANTHER" id="PTHR11373">
    <property type="entry name" value="DEOXYNUCLEOSIDE TRIPHOSPHATE TRIPHOSPHOHYDROLASE"/>
    <property type="match status" value="1"/>
</dbReference>
<dbReference type="InterPro" id="IPR045509">
    <property type="entry name" value="HD_assoc_2"/>
</dbReference>
<dbReference type="AlphaFoldDB" id="A0A7L4UQA2"/>
<reference evidence="2 3" key="1">
    <citation type="submission" date="2018-05" db="EMBL/GenBank/DDBJ databases">
        <title>Genomic Encyclopedia of Type Strains, Phase IV (KMG-IV): sequencing the most valuable type-strain genomes for metagenomic binning, comparative biology and taxonomic classification.</title>
        <authorList>
            <person name="Goeker M."/>
        </authorList>
    </citation>
    <scope>NUCLEOTIDE SEQUENCE [LARGE SCALE GENOMIC DNA]</scope>
    <source>
        <strain evidence="2 3">DSM 28579</strain>
    </source>
</reference>
<proteinExistence type="predicted"/>
<dbReference type="InterPro" id="IPR003607">
    <property type="entry name" value="HD/PDEase_dom"/>
</dbReference>
<keyword evidence="3" id="KW-1185">Reference proteome</keyword>
<dbReference type="Pfam" id="PF01966">
    <property type="entry name" value="HD"/>
    <property type="match status" value="1"/>
</dbReference>
<name>A0A7L4UQA2_BALHA</name>
<evidence type="ECO:0000259" key="1">
    <source>
        <dbReference type="PROSITE" id="PS51831"/>
    </source>
</evidence>
<dbReference type="InterPro" id="IPR050135">
    <property type="entry name" value="dGTPase-like"/>
</dbReference>
<accession>A0A7L4UQA2</accession>
<comment type="caution">
    <text evidence="2">The sequence shown here is derived from an EMBL/GenBank/DDBJ whole genome shotgun (WGS) entry which is preliminary data.</text>
</comment>